<evidence type="ECO:0000313" key="1">
    <source>
        <dbReference type="EMBL" id="GHA55279.1"/>
    </source>
</evidence>
<dbReference type="EMBL" id="BMVN01000035">
    <property type="protein sequence ID" value="GHA55279.1"/>
    <property type="molecule type" value="Genomic_DNA"/>
</dbReference>
<dbReference type="Proteomes" id="UP000653644">
    <property type="component" value="Unassembled WGS sequence"/>
</dbReference>
<gene>
    <name evidence="1" type="ORF">GCM10010345_69900</name>
</gene>
<protein>
    <recommendedName>
        <fullName evidence="3">YbaB/EbfC DNA-binding family protein</fullName>
    </recommendedName>
</protein>
<organism evidence="1 2">
    <name type="scientific">Streptomyces canarius</name>
    <dbReference type="NCBI Taxonomy" id="285453"/>
    <lineage>
        <taxon>Bacteria</taxon>
        <taxon>Bacillati</taxon>
        <taxon>Actinomycetota</taxon>
        <taxon>Actinomycetes</taxon>
        <taxon>Kitasatosporales</taxon>
        <taxon>Streptomycetaceae</taxon>
        <taxon>Streptomyces</taxon>
    </lineage>
</organism>
<dbReference type="SUPFAM" id="SSF82607">
    <property type="entry name" value="YbaB-like"/>
    <property type="match status" value="1"/>
</dbReference>
<dbReference type="InterPro" id="IPR036894">
    <property type="entry name" value="YbaB-like_sf"/>
</dbReference>
<accession>A0ABQ3D2N9</accession>
<comment type="caution">
    <text evidence="1">The sequence shown here is derived from an EMBL/GenBank/DDBJ whole genome shotgun (WGS) entry which is preliminary data.</text>
</comment>
<evidence type="ECO:0000313" key="2">
    <source>
        <dbReference type="Proteomes" id="UP000653644"/>
    </source>
</evidence>
<dbReference type="InterPro" id="IPR004401">
    <property type="entry name" value="YbaB/EbfC"/>
</dbReference>
<proteinExistence type="predicted"/>
<name>A0ABQ3D2N9_9ACTN</name>
<keyword evidence="2" id="KW-1185">Reference proteome</keyword>
<evidence type="ECO:0008006" key="3">
    <source>
        <dbReference type="Google" id="ProtNLM"/>
    </source>
</evidence>
<sequence length="102" mass="11183">MATSKDRLVTVTVDARGTLTELKFNSSRYRSMAPSELSAVVTETIAKAQKDVTDQMKEIFGETDGNLDAVKDILGGSSYQDELHEMLEAFIDGRLPGQPKTD</sequence>
<reference evidence="2" key="1">
    <citation type="journal article" date="2019" name="Int. J. Syst. Evol. Microbiol.">
        <title>The Global Catalogue of Microorganisms (GCM) 10K type strain sequencing project: providing services to taxonomists for standard genome sequencing and annotation.</title>
        <authorList>
            <consortium name="The Broad Institute Genomics Platform"/>
            <consortium name="The Broad Institute Genome Sequencing Center for Infectious Disease"/>
            <person name="Wu L."/>
            <person name="Ma J."/>
        </authorList>
    </citation>
    <scope>NUCLEOTIDE SEQUENCE [LARGE SCALE GENOMIC DNA]</scope>
    <source>
        <strain evidence="2">JCM 4733</strain>
    </source>
</reference>
<dbReference type="Pfam" id="PF02575">
    <property type="entry name" value="YbaB_DNA_bd"/>
    <property type="match status" value="1"/>
</dbReference>
<dbReference type="Gene3D" id="3.30.1310.10">
    <property type="entry name" value="Nucleoid-associated protein YbaB-like domain"/>
    <property type="match status" value="1"/>
</dbReference>